<feature type="transmembrane region" description="Helical" evidence="6">
    <location>
        <begin position="92"/>
        <end position="110"/>
    </location>
</feature>
<dbReference type="PANTHER" id="PTHR42829">
    <property type="entry name" value="NADH-UBIQUINONE OXIDOREDUCTASE CHAIN 5"/>
    <property type="match status" value="1"/>
</dbReference>
<dbReference type="EMBL" id="FQVB01000019">
    <property type="protein sequence ID" value="SHF49782.1"/>
    <property type="molecule type" value="Genomic_DNA"/>
</dbReference>
<gene>
    <name evidence="9" type="ORF">SAMN02745206_02102</name>
</gene>
<dbReference type="GO" id="GO:0016020">
    <property type="term" value="C:membrane"/>
    <property type="evidence" value="ECO:0007669"/>
    <property type="project" value="UniProtKB-SubCell"/>
</dbReference>
<feature type="transmembrane region" description="Helical" evidence="6">
    <location>
        <begin position="284"/>
        <end position="305"/>
    </location>
</feature>
<evidence type="ECO:0000313" key="10">
    <source>
        <dbReference type="Proteomes" id="UP000184076"/>
    </source>
</evidence>
<name>A0A1M5C5T7_9BACT</name>
<feature type="transmembrane region" description="Helical" evidence="6">
    <location>
        <begin position="521"/>
        <end position="543"/>
    </location>
</feature>
<dbReference type="GO" id="GO:0015990">
    <property type="term" value="P:electron transport coupled proton transport"/>
    <property type="evidence" value="ECO:0007669"/>
    <property type="project" value="TreeGrafter"/>
</dbReference>
<dbReference type="STRING" id="1121391.SAMN02745206_02102"/>
<keyword evidence="10" id="KW-1185">Reference proteome</keyword>
<evidence type="ECO:0000256" key="4">
    <source>
        <dbReference type="ARBA" id="ARBA00023136"/>
    </source>
</evidence>
<feature type="domain" description="NADH:quinone oxidoreductase/Mrp antiporter transmembrane" evidence="7">
    <location>
        <begin position="141"/>
        <end position="429"/>
    </location>
</feature>
<feature type="transmembrane region" description="Helical" evidence="6">
    <location>
        <begin position="379"/>
        <end position="397"/>
    </location>
</feature>
<comment type="subcellular location">
    <subcellularLocation>
        <location evidence="1">Endomembrane system</location>
        <topology evidence="1">Multi-pass membrane protein</topology>
    </subcellularLocation>
    <subcellularLocation>
        <location evidence="5">Membrane</location>
        <topology evidence="5">Multi-pass membrane protein</topology>
    </subcellularLocation>
</comment>
<evidence type="ECO:0000256" key="2">
    <source>
        <dbReference type="ARBA" id="ARBA00022692"/>
    </source>
</evidence>
<reference evidence="10" key="1">
    <citation type="submission" date="2016-11" db="EMBL/GenBank/DDBJ databases">
        <authorList>
            <person name="Varghese N."/>
            <person name="Submissions S."/>
        </authorList>
    </citation>
    <scope>NUCLEOTIDE SEQUENCE [LARGE SCALE GENOMIC DNA]</scope>
    <source>
        <strain evidence="10">DSM 9756</strain>
    </source>
</reference>
<feature type="transmembrane region" description="Helical" evidence="6">
    <location>
        <begin position="215"/>
        <end position="233"/>
    </location>
</feature>
<feature type="transmembrane region" description="Helical" evidence="6">
    <location>
        <begin position="254"/>
        <end position="272"/>
    </location>
</feature>
<dbReference type="Gene3D" id="1.20.5.2700">
    <property type="match status" value="1"/>
</dbReference>
<evidence type="ECO:0000259" key="8">
    <source>
        <dbReference type="Pfam" id="PF00662"/>
    </source>
</evidence>
<dbReference type="AlphaFoldDB" id="A0A1M5C5T7"/>
<evidence type="ECO:0000313" key="9">
    <source>
        <dbReference type="EMBL" id="SHF49782.1"/>
    </source>
</evidence>
<feature type="transmembrane region" description="Helical" evidence="6">
    <location>
        <begin position="472"/>
        <end position="492"/>
    </location>
</feature>
<dbReference type="PANTHER" id="PTHR42829:SF2">
    <property type="entry name" value="NADH-UBIQUINONE OXIDOREDUCTASE CHAIN 5"/>
    <property type="match status" value="1"/>
</dbReference>
<dbReference type="PRINTS" id="PR01435">
    <property type="entry name" value="NPOXDRDTASE5"/>
</dbReference>
<feature type="transmembrane region" description="Helical" evidence="6">
    <location>
        <begin position="417"/>
        <end position="434"/>
    </location>
</feature>
<organism evidence="9 10">
    <name type="scientific">Desulfacinum infernum DSM 9756</name>
    <dbReference type="NCBI Taxonomy" id="1121391"/>
    <lineage>
        <taxon>Bacteria</taxon>
        <taxon>Pseudomonadati</taxon>
        <taxon>Thermodesulfobacteriota</taxon>
        <taxon>Syntrophobacteria</taxon>
        <taxon>Syntrophobacterales</taxon>
        <taxon>Syntrophobacteraceae</taxon>
        <taxon>Desulfacinum</taxon>
    </lineage>
</organism>
<dbReference type="OrthoDB" id="9781596at2"/>
<feature type="transmembrane region" description="Helical" evidence="6">
    <location>
        <begin position="9"/>
        <end position="31"/>
    </location>
</feature>
<keyword evidence="2 5" id="KW-0812">Transmembrane</keyword>
<dbReference type="Pfam" id="PF00361">
    <property type="entry name" value="Proton_antipo_M"/>
    <property type="match status" value="1"/>
</dbReference>
<feature type="transmembrane region" description="Helical" evidence="6">
    <location>
        <begin position="69"/>
        <end position="86"/>
    </location>
</feature>
<evidence type="ECO:0000256" key="5">
    <source>
        <dbReference type="RuleBase" id="RU000320"/>
    </source>
</evidence>
<dbReference type="Pfam" id="PF00662">
    <property type="entry name" value="Proton_antipo_N"/>
    <property type="match status" value="1"/>
</dbReference>
<sequence>MMWFAKDPVLMAASACATLPFLAMAVILIFTRQHRRVSAAISLSAITMCLLSAVYLLMTLRHAPGPVQYQWAWIISSDMIIPFGFLLDRLSLLMLTIVAVIAFLVQVYSLGYMAGDPGFSRYYAFQSLFAWAMMTMVIAPGMLQLYIFWELVGLASYLLIGFYYEKWSASQAGKKAFVMTRLGDIGFFLGIIAVLLGFGDLGILSMNEAAQAHKIAPFVVTLSSLLIFCGVVGKSAQFPLLTWLPDAMEGPTPVSALLHSATMVAAGVYMMSRIFPFFAASPDAMAVALAIGTITMLLASTMAMVTHDIKQVWAYSTVSQLGFMVMALASGGYFAGVFHLTTHAGFKALLFLCSGIFIHEFHTNDMREIGRGGGRKLTIPMVCMTVGALALAGIFPLSGFFSKEAIMGVLAGNPNKIWLLAGLLGALMTAYYSFRLIFMILFPREQTHGAEAHGSHGHDDHGHEEGHHGATFWAMAWPVMILAGITLVLGFFQKELEHYLLGAGPALHGAEAHGEGAGHGLGHYVLLFSAVSLALGGIVWAWFEFGRKKATQEGFLRRYPKVEALFANRWYMDHFYRWLVDYVVYCGFTNLFTRNDRRVIDGGIDGICRFTVGSGRVASFLQSGMLQYNLVLMVAGAGALVLFFVL</sequence>
<feature type="transmembrane region" description="Helical" evidence="6">
    <location>
        <begin position="185"/>
        <end position="203"/>
    </location>
</feature>
<feature type="transmembrane region" description="Helical" evidence="6">
    <location>
        <begin position="145"/>
        <end position="164"/>
    </location>
</feature>
<dbReference type="PRINTS" id="PR01434">
    <property type="entry name" value="NADHDHGNASE5"/>
</dbReference>
<feature type="transmembrane region" description="Helical" evidence="6">
    <location>
        <begin position="312"/>
        <end position="334"/>
    </location>
</feature>
<dbReference type="InterPro" id="IPR001516">
    <property type="entry name" value="Proton_antipo_N"/>
</dbReference>
<feature type="domain" description="NADH-Ubiquinone oxidoreductase (complex I) chain 5 N-terminal" evidence="8">
    <location>
        <begin position="73"/>
        <end position="123"/>
    </location>
</feature>
<protein>
    <submittedName>
        <fullName evidence="9">NADH dehydrogenase subunit L</fullName>
    </submittedName>
</protein>
<dbReference type="RefSeq" id="WP_073039089.1">
    <property type="nucleotide sequence ID" value="NZ_FQVB01000019.1"/>
</dbReference>
<feature type="transmembrane region" description="Helical" evidence="6">
    <location>
        <begin position="340"/>
        <end position="358"/>
    </location>
</feature>
<evidence type="ECO:0000259" key="7">
    <source>
        <dbReference type="Pfam" id="PF00361"/>
    </source>
</evidence>
<feature type="transmembrane region" description="Helical" evidence="6">
    <location>
        <begin position="626"/>
        <end position="645"/>
    </location>
</feature>
<evidence type="ECO:0000256" key="6">
    <source>
        <dbReference type="SAM" id="Phobius"/>
    </source>
</evidence>
<feature type="transmembrane region" description="Helical" evidence="6">
    <location>
        <begin position="37"/>
        <end position="57"/>
    </location>
</feature>
<evidence type="ECO:0000256" key="1">
    <source>
        <dbReference type="ARBA" id="ARBA00004127"/>
    </source>
</evidence>
<evidence type="ECO:0000256" key="3">
    <source>
        <dbReference type="ARBA" id="ARBA00022989"/>
    </source>
</evidence>
<dbReference type="InterPro" id="IPR003945">
    <property type="entry name" value="NU5C-like"/>
</dbReference>
<dbReference type="NCBIfam" id="TIGR01974">
    <property type="entry name" value="NDH_I_L"/>
    <property type="match status" value="1"/>
</dbReference>
<dbReference type="GO" id="GO:0042773">
    <property type="term" value="P:ATP synthesis coupled electron transport"/>
    <property type="evidence" value="ECO:0007669"/>
    <property type="project" value="InterPro"/>
</dbReference>
<accession>A0A1M5C5T7</accession>
<dbReference type="Proteomes" id="UP000184076">
    <property type="component" value="Unassembled WGS sequence"/>
</dbReference>
<dbReference type="GO" id="GO:0008137">
    <property type="term" value="F:NADH dehydrogenase (ubiquinone) activity"/>
    <property type="evidence" value="ECO:0007669"/>
    <property type="project" value="InterPro"/>
</dbReference>
<dbReference type="GO" id="GO:0003954">
    <property type="term" value="F:NADH dehydrogenase activity"/>
    <property type="evidence" value="ECO:0007669"/>
    <property type="project" value="TreeGrafter"/>
</dbReference>
<proteinExistence type="predicted"/>
<dbReference type="InterPro" id="IPR001750">
    <property type="entry name" value="ND/Mrp_TM"/>
</dbReference>
<keyword evidence="3 6" id="KW-1133">Transmembrane helix</keyword>
<dbReference type="InterPro" id="IPR018393">
    <property type="entry name" value="NADHpl_OxRdtase_5_subgr"/>
</dbReference>
<keyword evidence="4 6" id="KW-0472">Membrane</keyword>
<dbReference type="GO" id="GO:0012505">
    <property type="term" value="C:endomembrane system"/>
    <property type="evidence" value="ECO:0007669"/>
    <property type="project" value="UniProtKB-SubCell"/>
</dbReference>